<accession>A0AAD8PC54</accession>
<dbReference type="Proteomes" id="UP001229421">
    <property type="component" value="Unassembled WGS sequence"/>
</dbReference>
<dbReference type="AlphaFoldDB" id="A0AAD8PC54"/>
<reference evidence="1" key="1">
    <citation type="journal article" date="2023" name="bioRxiv">
        <title>Improved chromosome-level genome assembly for marigold (Tagetes erecta).</title>
        <authorList>
            <person name="Jiang F."/>
            <person name="Yuan L."/>
            <person name="Wang S."/>
            <person name="Wang H."/>
            <person name="Xu D."/>
            <person name="Wang A."/>
            <person name="Fan W."/>
        </authorList>
    </citation>
    <scope>NUCLEOTIDE SEQUENCE</scope>
    <source>
        <strain evidence="1">WSJ</strain>
        <tissue evidence="1">Leaf</tissue>
    </source>
</reference>
<dbReference type="EMBL" id="JAUHHV010000001">
    <property type="protein sequence ID" value="KAK1441019.1"/>
    <property type="molecule type" value="Genomic_DNA"/>
</dbReference>
<name>A0AAD8PC54_TARER</name>
<evidence type="ECO:0000313" key="2">
    <source>
        <dbReference type="Proteomes" id="UP001229421"/>
    </source>
</evidence>
<proteinExistence type="predicted"/>
<evidence type="ECO:0000313" key="1">
    <source>
        <dbReference type="EMBL" id="KAK1441019.1"/>
    </source>
</evidence>
<comment type="caution">
    <text evidence="1">The sequence shown here is derived from an EMBL/GenBank/DDBJ whole genome shotgun (WGS) entry which is preliminary data.</text>
</comment>
<sequence>MVMDESGEVRCMGGDIASKVKNIDGNPIRSILRKSTAHVSNEQEDVLESADLQPRKEGISYAQTLKSESSNVKCKDPKQQNAFEVLSSLDENEIRMDEEVEMDRSEVAEFITKDIKIEVDVATRFKEVSLDEERYLKQKSKVDWLAEGDNNTAFFHNSLKYRNHRSRIDVIMDGGGTIYEGDNVQLAFVKHYENFLGVEGDITLVPTPELFHYRLDEGIATNMIMKRGCVSSIQIVQLQFLGVSNTPELLLELEENSDDTA</sequence>
<gene>
    <name evidence="1" type="ORF">QVD17_06855</name>
</gene>
<keyword evidence="2" id="KW-1185">Reference proteome</keyword>
<organism evidence="1 2">
    <name type="scientific">Tagetes erecta</name>
    <name type="common">African marigold</name>
    <dbReference type="NCBI Taxonomy" id="13708"/>
    <lineage>
        <taxon>Eukaryota</taxon>
        <taxon>Viridiplantae</taxon>
        <taxon>Streptophyta</taxon>
        <taxon>Embryophyta</taxon>
        <taxon>Tracheophyta</taxon>
        <taxon>Spermatophyta</taxon>
        <taxon>Magnoliopsida</taxon>
        <taxon>eudicotyledons</taxon>
        <taxon>Gunneridae</taxon>
        <taxon>Pentapetalae</taxon>
        <taxon>asterids</taxon>
        <taxon>campanulids</taxon>
        <taxon>Asterales</taxon>
        <taxon>Asteraceae</taxon>
        <taxon>Asteroideae</taxon>
        <taxon>Heliantheae alliance</taxon>
        <taxon>Tageteae</taxon>
        <taxon>Tagetes</taxon>
    </lineage>
</organism>
<protein>
    <submittedName>
        <fullName evidence="1">Uncharacterized protein</fullName>
    </submittedName>
</protein>